<keyword evidence="3" id="KW-0067">ATP-binding</keyword>
<dbReference type="PANTHER" id="PTHR42918:SF6">
    <property type="entry name" value="ELONGATION FACTOR P--(R)-BETA-LYSINE LIGASE"/>
    <property type="match status" value="1"/>
</dbReference>
<dbReference type="InterPro" id="IPR045864">
    <property type="entry name" value="aa-tRNA-synth_II/BPL/LPL"/>
</dbReference>
<dbReference type="RefSeq" id="WP_348759475.1">
    <property type="nucleotide sequence ID" value="NZ_OZ026884.1"/>
</dbReference>
<proteinExistence type="predicted"/>
<dbReference type="NCBIfam" id="NF006828">
    <property type="entry name" value="PRK09350.1"/>
    <property type="match status" value="1"/>
</dbReference>
<dbReference type="InterPro" id="IPR004364">
    <property type="entry name" value="Aa-tRNA-synt_II"/>
</dbReference>
<dbReference type="EMBL" id="OZ026884">
    <property type="protein sequence ID" value="CAL1239953.1"/>
    <property type="molecule type" value="Genomic_DNA"/>
</dbReference>
<dbReference type="InterPro" id="IPR018149">
    <property type="entry name" value="Lys-tRNA-synth_II_C"/>
</dbReference>
<dbReference type="PROSITE" id="PS50862">
    <property type="entry name" value="AA_TRNA_LIGASE_II"/>
    <property type="match status" value="1"/>
</dbReference>
<reference evidence="5 6" key="1">
    <citation type="submission" date="2024-04" db="EMBL/GenBank/DDBJ databases">
        <authorList>
            <person name="Cremers G."/>
        </authorList>
    </citation>
    <scope>NUCLEOTIDE SEQUENCE [LARGE SCALE GENOMIC DNA]</scope>
    <source>
        <strain evidence="5">MeCH1-AG</strain>
    </source>
</reference>
<evidence type="ECO:0000313" key="5">
    <source>
        <dbReference type="EMBL" id="CAL1239953.1"/>
    </source>
</evidence>
<gene>
    <name evidence="5" type="primary">epmA</name>
    <name evidence="5" type="ORF">MECH1_V1_1177</name>
</gene>
<evidence type="ECO:0000256" key="3">
    <source>
        <dbReference type="ARBA" id="ARBA00022840"/>
    </source>
</evidence>
<accession>A0ABM9NH50</accession>
<dbReference type="PANTHER" id="PTHR42918">
    <property type="entry name" value="LYSYL-TRNA SYNTHETASE"/>
    <property type="match status" value="1"/>
</dbReference>
<evidence type="ECO:0000313" key="6">
    <source>
        <dbReference type="Proteomes" id="UP001497493"/>
    </source>
</evidence>
<protein>
    <submittedName>
        <fullName evidence="5">Elongation factor P--(R)-beta-lysine ligase</fullName>
        <ecNumber evidence="5">6.3.1.-</ecNumber>
    </submittedName>
</protein>
<dbReference type="Pfam" id="PF00152">
    <property type="entry name" value="tRNA-synt_2"/>
    <property type="match status" value="1"/>
</dbReference>
<sequence length="333" mass="37100">MSAGQSGGDWRPTCTREALAQRAAWLAAIRRFFAERGVLEVETPLLGQTAPPDPHLRTFVTHFRRPGTTVALRLFLQSSPEFAMKRLLAAGSGSIFQICKAFRNEEWGRLHNPEFTLLEWYRVGFSLPQLMDEIAALLAVLGREHRALQTSERWAYADIFTRYVGVDPLDGTPGAFAARARALGLPEAEALCGEDRSLWLDLLFSHVVQPQLGHDRLCFVHAYPAILPSLARRHPQDPRLVERVEVFWCGIELGNGFHELSDAAEQEARFDADLARRRSLGLPAPPKDQRLLDALQCGLPDCSGVAIGLDRLFMLLLGKTALAEVLTFPVERA</sequence>
<evidence type="ECO:0000259" key="4">
    <source>
        <dbReference type="PROSITE" id="PS50862"/>
    </source>
</evidence>
<feature type="domain" description="Aminoacyl-transfer RNA synthetases class-II family profile" evidence="4">
    <location>
        <begin position="27"/>
        <end position="329"/>
    </location>
</feature>
<keyword evidence="5" id="KW-0251">Elongation factor</keyword>
<dbReference type="InterPro" id="IPR004525">
    <property type="entry name" value="EpmA"/>
</dbReference>
<dbReference type="PRINTS" id="PR00982">
    <property type="entry name" value="TRNASYNTHLYS"/>
</dbReference>
<organism evidence="5 6">
    <name type="scientific">Candidatus Methylocalor cossyra</name>
    <dbReference type="NCBI Taxonomy" id="3108543"/>
    <lineage>
        <taxon>Bacteria</taxon>
        <taxon>Pseudomonadati</taxon>
        <taxon>Pseudomonadota</taxon>
        <taxon>Gammaproteobacteria</taxon>
        <taxon>Methylococcales</taxon>
        <taxon>Methylococcaceae</taxon>
        <taxon>Candidatus Methylocalor</taxon>
    </lineage>
</organism>
<keyword evidence="2" id="KW-0547">Nucleotide-binding</keyword>
<evidence type="ECO:0000256" key="2">
    <source>
        <dbReference type="ARBA" id="ARBA00022741"/>
    </source>
</evidence>
<dbReference type="Proteomes" id="UP001497493">
    <property type="component" value="Chromosome"/>
</dbReference>
<evidence type="ECO:0000256" key="1">
    <source>
        <dbReference type="ARBA" id="ARBA00022598"/>
    </source>
</evidence>
<dbReference type="GO" id="GO:0003746">
    <property type="term" value="F:translation elongation factor activity"/>
    <property type="evidence" value="ECO:0007669"/>
    <property type="project" value="UniProtKB-KW"/>
</dbReference>
<dbReference type="GO" id="GO:0016874">
    <property type="term" value="F:ligase activity"/>
    <property type="evidence" value="ECO:0007669"/>
    <property type="project" value="UniProtKB-KW"/>
</dbReference>
<keyword evidence="1 5" id="KW-0436">Ligase</keyword>
<dbReference type="SUPFAM" id="SSF55681">
    <property type="entry name" value="Class II aaRS and biotin synthetases"/>
    <property type="match status" value="1"/>
</dbReference>
<keyword evidence="5" id="KW-0648">Protein biosynthesis</keyword>
<keyword evidence="6" id="KW-1185">Reference proteome</keyword>
<name>A0ABM9NH50_9GAMM</name>
<dbReference type="EC" id="6.3.1.-" evidence="5"/>
<dbReference type="NCBIfam" id="TIGR00462">
    <property type="entry name" value="genX"/>
    <property type="match status" value="1"/>
</dbReference>
<dbReference type="InterPro" id="IPR006195">
    <property type="entry name" value="aa-tRNA-synth_II"/>
</dbReference>
<dbReference type="Gene3D" id="3.30.930.10">
    <property type="entry name" value="Bira Bifunctional Protein, Domain 2"/>
    <property type="match status" value="1"/>
</dbReference>